<name>A0A1C3ZID7_9BACT</name>
<dbReference type="PANTHER" id="PTHR22777:SF17">
    <property type="entry name" value="UPF0053 PROTEIN SLL0260"/>
    <property type="match status" value="1"/>
</dbReference>
<dbReference type="SMART" id="SM00116">
    <property type="entry name" value="CBS"/>
    <property type="match status" value="1"/>
</dbReference>
<feature type="transmembrane region" description="Helical" evidence="9">
    <location>
        <begin position="142"/>
        <end position="162"/>
    </location>
</feature>
<dbReference type="Gene3D" id="3.10.580.10">
    <property type="entry name" value="CBS-domain"/>
    <property type="match status" value="1"/>
</dbReference>
<evidence type="ECO:0000256" key="3">
    <source>
        <dbReference type="ARBA" id="ARBA00022737"/>
    </source>
</evidence>
<evidence type="ECO:0000256" key="7">
    <source>
        <dbReference type="PROSITE-ProRule" id="PRU00703"/>
    </source>
</evidence>
<evidence type="ECO:0000256" key="1">
    <source>
        <dbReference type="ARBA" id="ARBA00004141"/>
    </source>
</evidence>
<dbReference type="Proteomes" id="UP000242818">
    <property type="component" value="Unassembled WGS sequence"/>
</dbReference>
<dbReference type="AlphaFoldDB" id="A0A1C3ZID7"/>
<keyword evidence="13" id="KW-1185">Reference proteome</keyword>
<dbReference type="PANTHER" id="PTHR22777">
    <property type="entry name" value="HEMOLYSIN-RELATED"/>
    <property type="match status" value="1"/>
</dbReference>
<dbReference type="InterPro" id="IPR016169">
    <property type="entry name" value="FAD-bd_PCMH_sub2"/>
</dbReference>
<dbReference type="SUPFAM" id="SSF54631">
    <property type="entry name" value="CBS-domain pair"/>
    <property type="match status" value="1"/>
</dbReference>
<evidence type="ECO:0000259" key="11">
    <source>
        <dbReference type="PROSITE" id="PS51846"/>
    </source>
</evidence>
<evidence type="ECO:0000256" key="9">
    <source>
        <dbReference type="SAM" id="Phobius"/>
    </source>
</evidence>
<dbReference type="STRING" id="1335309.GA0116948_101411"/>
<evidence type="ECO:0000256" key="8">
    <source>
        <dbReference type="PROSITE-ProRule" id="PRU01193"/>
    </source>
</evidence>
<keyword evidence="4 8" id="KW-1133">Transmembrane helix</keyword>
<keyword evidence="6 8" id="KW-0472">Membrane</keyword>
<feature type="transmembrane region" description="Helical" evidence="9">
    <location>
        <begin position="55"/>
        <end position="75"/>
    </location>
</feature>
<evidence type="ECO:0000256" key="5">
    <source>
        <dbReference type="ARBA" id="ARBA00023122"/>
    </source>
</evidence>
<dbReference type="Pfam" id="PF03471">
    <property type="entry name" value="CorC_HlyC"/>
    <property type="match status" value="1"/>
</dbReference>
<evidence type="ECO:0000256" key="6">
    <source>
        <dbReference type="ARBA" id="ARBA00023136"/>
    </source>
</evidence>
<dbReference type="PROSITE" id="PS51371">
    <property type="entry name" value="CBS"/>
    <property type="match status" value="1"/>
</dbReference>
<dbReference type="CDD" id="cd04590">
    <property type="entry name" value="CBS_pair_CorC_HlyC_assoc"/>
    <property type="match status" value="1"/>
</dbReference>
<dbReference type="OrthoDB" id="9798188at2"/>
<sequence>MEVVIIIILVLISGLFSMAEIALVSARKLKLEHAANKGDEKAKAALKLANHPDTFLSTVQIGITLVGIFIGLYAGETLKAPLAAWINHHFPAAQPYSNFLAMTVILVVATYISLVLGELVPKRIGLARSENVAKSMARPMTLLSRLAFPFVALLTASTNGILKLFSFKTNETPVTEEEIKAMITEGTHSGAIEETEQEIIERVFYLGDRNITSLMTHRTDVTWLDIKALEADYKSKISESLHSVYPVCDGQIDNIKGVLTIKDLFAAEMGASLQTLMKKPLFVPENNSAYEVLEKFKETQIHAAFIVDEYSTFLGMITLNDILEAIVGDMPQTGQEAEYTLFKREDGSYLVDAQIPFYDFLSEFDRADWMAEFEQEFDTLAGFILYRLEHIPQTGEKLEWRGFTFEIVDMDAHRIDKILVTVGQGAVEEG</sequence>
<dbReference type="Pfam" id="PF01595">
    <property type="entry name" value="CNNM"/>
    <property type="match status" value="1"/>
</dbReference>
<dbReference type="SUPFAM" id="SSF56176">
    <property type="entry name" value="FAD-binding/transporter-associated domain-like"/>
    <property type="match status" value="1"/>
</dbReference>
<evidence type="ECO:0000256" key="2">
    <source>
        <dbReference type="ARBA" id="ARBA00022692"/>
    </source>
</evidence>
<accession>A0A1C3ZID7</accession>
<feature type="transmembrane region" description="Helical" evidence="9">
    <location>
        <begin position="6"/>
        <end position="26"/>
    </location>
</feature>
<keyword evidence="2 8" id="KW-0812">Transmembrane</keyword>
<dbReference type="RefSeq" id="WP_089708488.1">
    <property type="nucleotide sequence ID" value="NZ_FMAR01000001.1"/>
</dbReference>
<feature type="domain" description="CNNM transmembrane" evidence="11">
    <location>
        <begin position="1"/>
        <end position="198"/>
    </location>
</feature>
<dbReference type="Gene3D" id="3.30.465.10">
    <property type="match status" value="1"/>
</dbReference>
<feature type="transmembrane region" description="Helical" evidence="9">
    <location>
        <begin position="99"/>
        <end position="121"/>
    </location>
</feature>
<dbReference type="InterPro" id="IPR036318">
    <property type="entry name" value="FAD-bd_PCMH-like_sf"/>
</dbReference>
<evidence type="ECO:0000259" key="10">
    <source>
        <dbReference type="PROSITE" id="PS51371"/>
    </source>
</evidence>
<dbReference type="GO" id="GO:0005886">
    <property type="term" value="C:plasma membrane"/>
    <property type="evidence" value="ECO:0007669"/>
    <property type="project" value="TreeGrafter"/>
</dbReference>
<keyword evidence="5 7" id="KW-0129">CBS domain</keyword>
<dbReference type="SMART" id="SM01091">
    <property type="entry name" value="CorC_HlyC"/>
    <property type="match status" value="1"/>
</dbReference>
<proteinExistence type="predicted"/>
<dbReference type="InterPro" id="IPR005170">
    <property type="entry name" value="Transptr-assoc_dom"/>
</dbReference>
<evidence type="ECO:0000256" key="4">
    <source>
        <dbReference type="ARBA" id="ARBA00022989"/>
    </source>
</evidence>
<dbReference type="InterPro" id="IPR044751">
    <property type="entry name" value="Ion_transp-like_CBS"/>
</dbReference>
<dbReference type="PROSITE" id="PS51846">
    <property type="entry name" value="CNNM"/>
    <property type="match status" value="1"/>
</dbReference>
<dbReference type="InterPro" id="IPR000644">
    <property type="entry name" value="CBS_dom"/>
</dbReference>
<dbReference type="Pfam" id="PF00571">
    <property type="entry name" value="CBS"/>
    <property type="match status" value="1"/>
</dbReference>
<comment type="subcellular location">
    <subcellularLocation>
        <location evidence="1">Membrane</location>
        <topology evidence="1">Multi-pass membrane protein</topology>
    </subcellularLocation>
</comment>
<reference evidence="12 13" key="1">
    <citation type="submission" date="2016-08" db="EMBL/GenBank/DDBJ databases">
        <authorList>
            <person name="Seilhamer J.J."/>
        </authorList>
    </citation>
    <scope>NUCLEOTIDE SEQUENCE [LARGE SCALE GENOMIC DNA]</scope>
    <source>
        <strain evidence="12 13">A37T2</strain>
    </source>
</reference>
<feature type="domain" description="CBS" evidence="10">
    <location>
        <begin position="276"/>
        <end position="332"/>
    </location>
</feature>
<dbReference type="InterPro" id="IPR046342">
    <property type="entry name" value="CBS_dom_sf"/>
</dbReference>
<dbReference type="InterPro" id="IPR002550">
    <property type="entry name" value="CNNM"/>
</dbReference>
<dbReference type="GO" id="GO:0050660">
    <property type="term" value="F:flavin adenine dinucleotide binding"/>
    <property type="evidence" value="ECO:0007669"/>
    <property type="project" value="InterPro"/>
</dbReference>
<gene>
    <name evidence="12" type="ORF">GA0116948_101411</name>
</gene>
<evidence type="ECO:0000313" key="13">
    <source>
        <dbReference type="Proteomes" id="UP000242818"/>
    </source>
</evidence>
<keyword evidence="3" id="KW-0677">Repeat</keyword>
<dbReference type="EMBL" id="FMAR01000001">
    <property type="protein sequence ID" value="SCB82098.1"/>
    <property type="molecule type" value="Genomic_DNA"/>
</dbReference>
<evidence type="ECO:0000313" key="12">
    <source>
        <dbReference type="EMBL" id="SCB82098.1"/>
    </source>
</evidence>
<protein>
    <submittedName>
        <fullName evidence="12">Putative hemolysin</fullName>
    </submittedName>
</protein>
<organism evidence="12 13">
    <name type="scientific">Chitinophaga costaii</name>
    <dbReference type="NCBI Taxonomy" id="1335309"/>
    <lineage>
        <taxon>Bacteria</taxon>
        <taxon>Pseudomonadati</taxon>
        <taxon>Bacteroidota</taxon>
        <taxon>Chitinophagia</taxon>
        <taxon>Chitinophagales</taxon>
        <taxon>Chitinophagaceae</taxon>
        <taxon>Chitinophaga</taxon>
    </lineage>
</organism>